<reference evidence="1" key="1">
    <citation type="submission" date="2020-05" db="EMBL/GenBank/DDBJ databases">
        <authorList>
            <person name="Chiriac C."/>
            <person name="Salcher M."/>
            <person name="Ghai R."/>
            <person name="Kavagutti S V."/>
        </authorList>
    </citation>
    <scope>NUCLEOTIDE SEQUENCE</scope>
</reference>
<name>A0A6J7HEZ4_9ZZZZ</name>
<proteinExistence type="predicted"/>
<dbReference type="EMBL" id="CAFBMX010000002">
    <property type="protein sequence ID" value="CAB4919561.1"/>
    <property type="molecule type" value="Genomic_DNA"/>
</dbReference>
<sequence>MSGEFAVAVVGPPAAAQSAAAAVALALPRDPGGATALVLTFGADPPALAASGLALPAARRLAAHLASWDVPGAAAGRLVWAALSQDAPAAQARRAAAAAPGSCVLALCGARSDVGESLLALAAVVYIVGAEEDPACRLALDALRRDGARAAALELPPGLAATAARLGIGVSAGVRRALRGLT</sequence>
<dbReference type="AlphaFoldDB" id="A0A6J7HEZ4"/>
<accession>A0A6J7HEZ4</accession>
<protein>
    <submittedName>
        <fullName evidence="1">Unannotated protein</fullName>
    </submittedName>
</protein>
<gene>
    <name evidence="1" type="ORF">UFOPK3674_00460</name>
</gene>
<evidence type="ECO:0000313" key="1">
    <source>
        <dbReference type="EMBL" id="CAB4919561.1"/>
    </source>
</evidence>
<organism evidence="1">
    <name type="scientific">freshwater metagenome</name>
    <dbReference type="NCBI Taxonomy" id="449393"/>
    <lineage>
        <taxon>unclassified sequences</taxon>
        <taxon>metagenomes</taxon>
        <taxon>ecological metagenomes</taxon>
    </lineage>
</organism>